<organism evidence="6 7">
    <name type="scientific">Alteromonas stellipolaris</name>
    <dbReference type="NCBI Taxonomy" id="233316"/>
    <lineage>
        <taxon>Bacteria</taxon>
        <taxon>Pseudomonadati</taxon>
        <taxon>Pseudomonadota</taxon>
        <taxon>Gammaproteobacteria</taxon>
        <taxon>Alteromonadales</taxon>
        <taxon>Alteromonadaceae</taxon>
        <taxon>Alteromonas/Salinimonas group</taxon>
        <taxon>Alteromonas</taxon>
    </lineage>
</organism>
<comment type="cofactor">
    <cofactor evidence="2">
        <name>Fe cation</name>
        <dbReference type="ChEBI" id="CHEBI:24875"/>
    </cofactor>
    <text evidence="2">Binds 1 Fe cation per subunit.</text>
</comment>
<dbReference type="InterPro" id="IPR003829">
    <property type="entry name" value="Pirin_N_dom"/>
</dbReference>
<dbReference type="InterPro" id="IPR041602">
    <property type="entry name" value="Quercetinase_C"/>
</dbReference>
<feature type="domain" description="Quercetin 2,3-dioxygenase C-terminal cupin" evidence="5">
    <location>
        <begin position="143"/>
        <end position="237"/>
    </location>
</feature>
<evidence type="ECO:0000256" key="1">
    <source>
        <dbReference type="ARBA" id="ARBA00008416"/>
    </source>
</evidence>
<evidence type="ECO:0000313" key="6">
    <source>
        <dbReference type="EMBL" id="MDO6575995.1"/>
    </source>
</evidence>
<dbReference type="EMBL" id="JAUOQI010000001">
    <property type="protein sequence ID" value="MDO6575995.1"/>
    <property type="molecule type" value="Genomic_DNA"/>
</dbReference>
<sequence length="241" mass="26293">MQYIRKGSERGNVNLGWLNSKHSFSFGQYYDANHMGFSALRVFNDDIVQAGKGFETHGHRDMEIISFVVSGALKHKDSTGNDYVIPAGDIQVMSAGKGIRHSEMNASEFEEVNFIQIWIEPNVTGVQPAYLQKSVGDKNGLELLVSESGQDGSLKINQEARISKLALSQGESFDLTVESTATLGAGYLHIVKGEITVNDVKSDKMTTLTKGDAIGLGAQQKVVVLANDDVLALWFDLPAIR</sequence>
<proteinExistence type="inferred from homology"/>
<keyword evidence="2" id="KW-0408">Iron</keyword>
<protein>
    <submittedName>
        <fullName evidence="6">Pirin family protein</fullName>
    </submittedName>
</protein>
<dbReference type="Pfam" id="PF02678">
    <property type="entry name" value="Pirin"/>
    <property type="match status" value="1"/>
</dbReference>
<feature type="binding site" evidence="2">
    <location>
        <position position="59"/>
    </location>
    <ligand>
        <name>Fe cation</name>
        <dbReference type="ChEBI" id="CHEBI:24875"/>
    </ligand>
</feature>
<dbReference type="SUPFAM" id="SSF51182">
    <property type="entry name" value="RmlC-like cupins"/>
    <property type="match status" value="1"/>
</dbReference>
<keyword evidence="2" id="KW-0479">Metal-binding</keyword>
<comment type="caution">
    <text evidence="6">The sequence shown here is derived from an EMBL/GenBank/DDBJ whole genome shotgun (WGS) entry which is preliminary data.</text>
</comment>
<dbReference type="Pfam" id="PF17954">
    <property type="entry name" value="Pirin_C_2"/>
    <property type="match status" value="1"/>
</dbReference>
<evidence type="ECO:0000256" key="3">
    <source>
        <dbReference type="RuleBase" id="RU003457"/>
    </source>
</evidence>
<dbReference type="InterPro" id="IPR011051">
    <property type="entry name" value="RmlC_Cupin_sf"/>
</dbReference>
<comment type="similarity">
    <text evidence="1 3">Belongs to the pirin family.</text>
</comment>
<dbReference type="PANTHER" id="PTHR43212">
    <property type="entry name" value="QUERCETIN 2,3-DIOXYGENASE"/>
    <property type="match status" value="1"/>
</dbReference>
<evidence type="ECO:0000259" key="4">
    <source>
        <dbReference type="Pfam" id="PF02678"/>
    </source>
</evidence>
<name>A0AAW7YUF5_9ALTE</name>
<dbReference type="GO" id="GO:0046872">
    <property type="term" value="F:metal ion binding"/>
    <property type="evidence" value="ECO:0007669"/>
    <property type="project" value="UniProtKB-KW"/>
</dbReference>
<accession>A0AAW7YUF5</accession>
<feature type="binding site" evidence="2">
    <location>
        <position position="57"/>
    </location>
    <ligand>
        <name>Fe cation</name>
        <dbReference type="ChEBI" id="CHEBI:24875"/>
    </ligand>
</feature>
<evidence type="ECO:0000256" key="2">
    <source>
        <dbReference type="PIRSR" id="PIRSR006232-1"/>
    </source>
</evidence>
<evidence type="ECO:0000313" key="7">
    <source>
        <dbReference type="Proteomes" id="UP001170717"/>
    </source>
</evidence>
<dbReference type="Gene3D" id="2.60.120.10">
    <property type="entry name" value="Jelly Rolls"/>
    <property type="match status" value="2"/>
</dbReference>
<dbReference type="CDD" id="cd02910">
    <property type="entry name" value="cupin_Yhhw_N"/>
    <property type="match status" value="1"/>
</dbReference>
<gene>
    <name evidence="6" type="ORF">Q4527_01260</name>
</gene>
<dbReference type="PANTHER" id="PTHR43212:SF3">
    <property type="entry name" value="QUERCETIN 2,3-DIOXYGENASE"/>
    <property type="match status" value="1"/>
</dbReference>
<dbReference type="InterPro" id="IPR012093">
    <property type="entry name" value="Pirin"/>
</dbReference>
<dbReference type="Proteomes" id="UP001170717">
    <property type="component" value="Unassembled WGS sequence"/>
</dbReference>
<feature type="domain" description="Pirin N-terminal" evidence="4">
    <location>
        <begin position="15"/>
        <end position="119"/>
    </location>
</feature>
<dbReference type="PIRSF" id="PIRSF006232">
    <property type="entry name" value="Pirin"/>
    <property type="match status" value="1"/>
</dbReference>
<reference evidence="6" key="1">
    <citation type="submission" date="2023-07" db="EMBL/GenBank/DDBJ databases">
        <title>Genome content predicts the carbon catabolic preferences of heterotrophic bacteria.</title>
        <authorList>
            <person name="Gralka M."/>
        </authorList>
    </citation>
    <scope>NUCLEOTIDE SEQUENCE</scope>
    <source>
        <strain evidence="6">F2M12</strain>
    </source>
</reference>
<feature type="binding site" evidence="2">
    <location>
        <position position="103"/>
    </location>
    <ligand>
        <name>Fe cation</name>
        <dbReference type="ChEBI" id="CHEBI:24875"/>
    </ligand>
</feature>
<dbReference type="InterPro" id="IPR014710">
    <property type="entry name" value="RmlC-like_jellyroll"/>
</dbReference>
<feature type="binding site" evidence="2">
    <location>
        <position position="101"/>
    </location>
    <ligand>
        <name>Fe cation</name>
        <dbReference type="ChEBI" id="CHEBI:24875"/>
    </ligand>
</feature>
<dbReference type="RefSeq" id="WP_303463808.1">
    <property type="nucleotide sequence ID" value="NZ_JAUOPZ010000003.1"/>
</dbReference>
<dbReference type="AlphaFoldDB" id="A0AAW7YUF5"/>
<evidence type="ECO:0000259" key="5">
    <source>
        <dbReference type="Pfam" id="PF17954"/>
    </source>
</evidence>